<keyword evidence="1" id="KW-0472">Membrane</keyword>
<name>A0ABZ3C0V8_9GAMM</name>
<evidence type="ECO:0000313" key="2">
    <source>
        <dbReference type="EMBL" id="WZW88426.1"/>
    </source>
</evidence>
<evidence type="ECO:0000256" key="1">
    <source>
        <dbReference type="SAM" id="Phobius"/>
    </source>
</evidence>
<reference evidence="2 3" key="1">
    <citation type="submission" date="2024-03" db="EMBL/GenBank/DDBJ databases">
        <title>Complete Genome Sequence and Annotation of Ignatzschineria larvae DSM 13226.</title>
        <authorList>
            <person name="Cantrell E."/>
            <person name="Burcham Z.M."/>
        </authorList>
    </citation>
    <scope>NUCLEOTIDE SEQUENCE [LARGE SCALE GENOMIC DNA]</scope>
    <source>
        <strain evidence="2 3">DSM 13226</strain>
    </source>
</reference>
<organism evidence="2 3">
    <name type="scientific">Ignatzschineria larvae DSM 13226</name>
    <dbReference type="NCBI Taxonomy" id="1111732"/>
    <lineage>
        <taxon>Bacteria</taxon>
        <taxon>Pseudomonadati</taxon>
        <taxon>Pseudomonadota</taxon>
        <taxon>Gammaproteobacteria</taxon>
        <taxon>Cardiobacteriales</taxon>
        <taxon>Ignatzschineriaceae</taxon>
        <taxon>Ignatzschineria</taxon>
    </lineage>
</organism>
<dbReference type="InterPro" id="IPR025500">
    <property type="entry name" value="DUF4390"/>
</dbReference>
<sequence length="250" mass="29439">MQRKTQKQPIFADLSYLLNPQDRLLREIFRSKNYLMRFFLWSFIIAILMTSMATAGIENGQLRARSTKQSSLAIEQVEMEFYLPKHPNQRLQDMEKLYQGDLTALNIELSFRSKIVMSDAQEQMLLNGIPLTFVYEVRIEKPGLFWASSSYMQEIHYRLYYHGLSKQFVVRNLENGKQHSYPTLSLAILSISTPTDIEFHLEDSAGLVLKEYQGRAKLWLDIEALPTPLRIPAYLSPNWWLNSQWFKWEF</sequence>
<proteinExistence type="predicted"/>
<gene>
    <name evidence="2" type="ORF">WMO13_03310</name>
</gene>
<accession>A0ABZ3C0V8</accession>
<feature type="transmembrane region" description="Helical" evidence="1">
    <location>
        <begin position="38"/>
        <end position="57"/>
    </location>
</feature>
<keyword evidence="3" id="KW-1185">Reference proteome</keyword>
<evidence type="ECO:0000313" key="3">
    <source>
        <dbReference type="Proteomes" id="UP001449178"/>
    </source>
</evidence>
<protein>
    <submittedName>
        <fullName evidence="2">DUF4390 domain-containing protein</fullName>
    </submittedName>
</protein>
<dbReference type="Pfam" id="PF14334">
    <property type="entry name" value="DUF4390"/>
    <property type="match status" value="1"/>
</dbReference>
<dbReference type="RefSeq" id="WP_026878306.1">
    <property type="nucleotide sequence ID" value="NZ_AZOD01000005.1"/>
</dbReference>
<dbReference type="EMBL" id="CP150637">
    <property type="protein sequence ID" value="WZW88426.1"/>
    <property type="molecule type" value="Genomic_DNA"/>
</dbReference>
<keyword evidence="1" id="KW-0812">Transmembrane</keyword>
<keyword evidence="1" id="KW-1133">Transmembrane helix</keyword>
<dbReference type="Proteomes" id="UP001449178">
    <property type="component" value="Chromosome"/>
</dbReference>